<evidence type="ECO:0000313" key="1">
    <source>
        <dbReference type="EMBL" id="KHG18449.1"/>
    </source>
</evidence>
<gene>
    <name evidence="1" type="ORF">F383_24168</name>
</gene>
<dbReference type="AlphaFoldDB" id="A0A0B0P2T5"/>
<accession>A0A0B0P2T5</accession>
<name>A0A0B0P2T5_GOSAR</name>
<protein>
    <submittedName>
        <fullName evidence="1">Uncharacterized protein</fullName>
    </submittedName>
</protein>
<dbReference type="EMBL" id="KN410628">
    <property type="protein sequence ID" value="KHG18449.1"/>
    <property type="molecule type" value="Genomic_DNA"/>
</dbReference>
<dbReference type="Proteomes" id="UP000032142">
    <property type="component" value="Unassembled WGS sequence"/>
</dbReference>
<keyword evidence="2" id="KW-1185">Reference proteome</keyword>
<organism evidence="1 2">
    <name type="scientific">Gossypium arboreum</name>
    <name type="common">Tree cotton</name>
    <name type="synonym">Gossypium nanking</name>
    <dbReference type="NCBI Taxonomy" id="29729"/>
    <lineage>
        <taxon>Eukaryota</taxon>
        <taxon>Viridiplantae</taxon>
        <taxon>Streptophyta</taxon>
        <taxon>Embryophyta</taxon>
        <taxon>Tracheophyta</taxon>
        <taxon>Spermatophyta</taxon>
        <taxon>Magnoliopsida</taxon>
        <taxon>eudicotyledons</taxon>
        <taxon>Gunneridae</taxon>
        <taxon>Pentapetalae</taxon>
        <taxon>rosids</taxon>
        <taxon>malvids</taxon>
        <taxon>Malvales</taxon>
        <taxon>Malvaceae</taxon>
        <taxon>Malvoideae</taxon>
        <taxon>Gossypium</taxon>
    </lineage>
</organism>
<sequence>MRGYHLPMPQVMTSSVVNNATYYRCCTPNAPTFGSLSIRTWDFTYIKVYE</sequence>
<evidence type="ECO:0000313" key="2">
    <source>
        <dbReference type="Proteomes" id="UP000032142"/>
    </source>
</evidence>
<proteinExistence type="predicted"/>
<reference evidence="2" key="1">
    <citation type="submission" date="2014-09" db="EMBL/GenBank/DDBJ databases">
        <authorList>
            <person name="Mudge J."/>
            <person name="Ramaraj T."/>
            <person name="Lindquist I.E."/>
            <person name="Bharti A.K."/>
            <person name="Sundararajan A."/>
            <person name="Cameron C.T."/>
            <person name="Woodward J.E."/>
            <person name="May G.D."/>
            <person name="Brubaker C."/>
            <person name="Broadhvest J."/>
            <person name="Wilkins T.A."/>
        </authorList>
    </citation>
    <scope>NUCLEOTIDE SEQUENCE</scope>
    <source>
        <strain evidence="2">cv. AKA8401</strain>
    </source>
</reference>